<evidence type="ECO:0000256" key="4">
    <source>
        <dbReference type="ARBA" id="ARBA00023136"/>
    </source>
</evidence>
<dbReference type="AlphaFoldDB" id="A0A250WT92"/>
<feature type="transmembrane region" description="Helical" evidence="5">
    <location>
        <begin position="93"/>
        <end position="116"/>
    </location>
</feature>
<dbReference type="PANTHER" id="PTHR13531:SF6">
    <property type="entry name" value="TMEM (HUMAN TRANSMEMBRANE PROTEIN) HOMOLOG"/>
    <property type="match status" value="1"/>
</dbReference>
<evidence type="ECO:0000313" key="6">
    <source>
        <dbReference type="EMBL" id="GAX74048.1"/>
    </source>
</evidence>
<accession>A0A250WT92</accession>
<dbReference type="EMBL" id="BEGY01000005">
    <property type="protein sequence ID" value="GAX74048.1"/>
    <property type="molecule type" value="Genomic_DNA"/>
</dbReference>
<evidence type="ECO:0000256" key="3">
    <source>
        <dbReference type="ARBA" id="ARBA00022989"/>
    </source>
</evidence>
<gene>
    <name evidence="6" type="ORF">CEUSTIGMA_g1498.t1</name>
</gene>
<evidence type="ECO:0000256" key="5">
    <source>
        <dbReference type="SAM" id="Phobius"/>
    </source>
</evidence>
<dbReference type="GO" id="GO:0035869">
    <property type="term" value="C:ciliary transition zone"/>
    <property type="evidence" value="ECO:0007669"/>
    <property type="project" value="TreeGrafter"/>
</dbReference>
<evidence type="ECO:0000256" key="2">
    <source>
        <dbReference type="ARBA" id="ARBA00022692"/>
    </source>
</evidence>
<evidence type="ECO:0008006" key="8">
    <source>
        <dbReference type="Google" id="ProtNLM"/>
    </source>
</evidence>
<keyword evidence="3 5" id="KW-1133">Transmembrane helix</keyword>
<keyword evidence="7" id="KW-1185">Reference proteome</keyword>
<feature type="transmembrane region" description="Helical" evidence="5">
    <location>
        <begin position="31"/>
        <end position="56"/>
    </location>
</feature>
<keyword evidence="4 5" id="KW-0472">Membrane</keyword>
<sequence length="206" mass="23964">MLHAGNALEDPRLRNLANRKICSSLFFQQLLYYQVVFDIGWITFWLAWLMSTYLVGLSYKDPKLGRQVVMVIWVIFEPIRMTAGWYGNLQENVPWLILFTIISLVPMQAQGLYMLITESNPYTKSVQFAQIIMLELEMLYGVFVIFRMYRLQKEQFYQFEFVLNQRRRNAAYNTETQLSTHASYSGGGGIGSGGLRRQTHQSHAPP</sequence>
<feature type="transmembrane region" description="Helical" evidence="5">
    <location>
        <begin position="128"/>
        <end position="149"/>
    </location>
</feature>
<dbReference type="Pfam" id="PF09799">
    <property type="entry name" value="Transmemb_17"/>
    <property type="match status" value="1"/>
</dbReference>
<name>A0A250WT92_9CHLO</name>
<dbReference type="STRING" id="1157962.A0A250WT92"/>
<protein>
    <recommendedName>
        <fullName evidence="8">Transmembrane protein 17B</fullName>
    </recommendedName>
</protein>
<dbReference type="Proteomes" id="UP000232323">
    <property type="component" value="Unassembled WGS sequence"/>
</dbReference>
<reference evidence="6 7" key="1">
    <citation type="submission" date="2017-08" db="EMBL/GenBank/DDBJ databases">
        <title>Acidophilic green algal genome provides insights into adaptation to an acidic environment.</title>
        <authorList>
            <person name="Hirooka S."/>
            <person name="Hirose Y."/>
            <person name="Kanesaki Y."/>
            <person name="Higuchi S."/>
            <person name="Fujiwara T."/>
            <person name="Onuma R."/>
            <person name="Era A."/>
            <person name="Ohbayashi R."/>
            <person name="Uzuka A."/>
            <person name="Nozaki H."/>
            <person name="Yoshikawa H."/>
            <person name="Miyagishima S.Y."/>
        </authorList>
    </citation>
    <scope>NUCLEOTIDE SEQUENCE [LARGE SCALE GENOMIC DNA]</scope>
    <source>
        <strain evidence="6 7">NIES-2499</strain>
    </source>
</reference>
<dbReference type="GO" id="GO:0016020">
    <property type="term" value="C:membrane"/>
    <property type="evidence" value="ECO:0007669"/>
    <property type="project" value="UniProtKB-SubCell"/>
</dbReference>
<dbReference type="PANTHER" id="PTHR13531">
    <property type="entry name" value="GEO07735P1-RELATED-RELATED"/>
    <property type="match status" value="1"/>
</dbReference>
<comment type="subcellular location">
    <subcellularLocation>
        <location evidence="1">Membrane</location>
        <topology evidence="1">Multi-pass membrane protein</topology>
    </subcellularLocation>
</comment>
<evidence type="ECO:0000313" key="7">
    <source>
        <dbReference type="Proteomes" id="UP000232323"/>
    </source>
</evidence>
<dbReference type="OrthoDB" id="311720at2759"/>
<keyword evidence="2 5" id="KW-0812">Transmembrane</keyword>
<dbReference type="InterPro" id="IPR019184">
    <property type="entry name" value="Uncharacterised_TM-17"/>
</dbReference>
<comment type="caution">
    <text evidence="6">The sequence shown here is derived from an EMBL/GenBank/DDBJ whole genome shotgun (WGS) entry which is preliminary data.</text>
</comment>
<organism evidence="6 7">
    <name type="scientific">Chlamydomonas eustigma</name>
    <dbReference type="NCBI Taxonomy" id="1157962"/>
    <lineage>
        <taxon>Eukaryota</taxon>
        <taxon>Viridiplantae</taxon>
        <taxon>Chlorophyta</taxon>
        <taxon>core chlorophytes</taxon>
        <taxon>Chlorophyceae</taxon>
        <taxon>CS clade</taxon>
        <taxon>Chlamydomonadales</taxon>
        <taxon>Chlamydomonadaceae</taxon>
        <taxon>Chlamydomonas</taxon>
    </lineage>
</organism>
<proteinExistence type="predicted"/>
<evidence type="ECO:0000256" key="1">
    <source>
        <dbReference type="ARBA" id="ARBA00004141"/>
    </source>
</evidence>
<dbReference type="GO" id="GO:1905515">
    <property type="term" value="P:non-motile cilium assembly"/>
    <property type="evidence" value="ECO:0007669"/>
    <property type="project" value="TreeGrafter"/>
</dbReference>